<accession>A0A1H4PWG4</accession>
<name>A0A1H4PWG4_9PSED</name>
<evidence type="ECO:0000256" key="3">
    <source>
        <dbReference type="SAM" id="MobiDB-lite"/>
    </source>
</evidence>
<evidence type="ECO:0000313" key="6">
    <source>
        <dbReference type="Proteomes" id="UP000183114"/>
    </source>
</evidence>
<evidence type="ECO:0000256" key="1">
    <source>
        <dbReference type="PROSITE-ProRule" id="PRU00285"/>
    </source>
</evidence>
<feature type="region of interest" description="Disordered" evidence="3">
    <location>
        <begin position="1"/>
        <end position="30"/>
    </location>
</feature>
<dbReference type="EMBL" id="FNTF01000002">
    <property type="protein sequence ID" value="SEC11767.1"/>
    <property type="molecule type" value="Genomic_DNA"/>
</dbReference>
<evidence type="ECO:0000313" key="5">
    <source>
        <dbReference type="EMBL" id="SEC11767.1"/>
    </source>
</evidence>
<dbReference type="InterPro" id="IPR031107">
    <property type="entry name" value="Small_HSP"/>
</dbReference>
<dbReference type="PANTHER" id="PTHR11527">
    <property type="entry name" value="HEAT-SHOCK PROTEIN 20 FAMILY MEMBER"/>
    <property type="match status" value="1"/>
</dbReference>
<dbReference type="InterPro" id="IPR008978">
    <property type="entry name" value="HSP20-like_chaperone"/>
</dbReference>
<dbReference type="Gene3D" id="2.60.40.790">
    <property type="match status" value="1"/>
</dbReference>
<dbReference type="PROSITE" id="PS01031">
    <property type="entry name" value="SHSP"/>
    <property type="match status" value="1"/>
</dbReference>
<dbReference type="InterPro" id="IPR002068">
    <property type="entry name" value="A-crystallin/Hsp20_dom"/>
</dbReference>
<dbReference type="RefSeq" id="WP_074871917.1">
    <property type="nucleotide sequence ID" value="NZ_FNTF01000002.1"/>
</dbReference>
<dbReference type="AlphaFoldDB" id="A0A1H4PWG4"/>
<proteinExistence type="inferred from homology"/>
<evidence type="ECO:0000256" key="2">
    <source>
        <dbReference type="RuleBase" id="RU003616"/>
    </source>
</evidence>
<keyword evidence="5" id="KW-0346">Stress response</keyword>
<feature type="compositionally biased region" description="Basic and acidic residues" evidence="3">
    <location>
        <begin position="1"/>
        <end position="17"/>
    </location>
</feature>
<gene>
    <name evidence="5" type="ORF">SAMN04490185_0858</name>
</gene>
<reference evidence="5 6" key="1">
    <citation type="submission" date="2016-10" db="EMBL/GenBank/DDBJ databases">
        <authorList>
            <person name="de Groot N.N."/>
        </authorList>
    </citation>
    <scope>NUCLEOTIDE SEQUENCE [LARGE SCALE GENOMIC DNA]</scope>
    <source>
        <strain evidence="5 6">BS3655</strain>
    </source>
</reference>
<organism evidence="5 6">
    <name type="scientific">Pseudomonas frederiksbergensis</name>
    <dbReference type="NCBI Taxonomy" id="104087"/>
    <lineage>
        <taxon>Bacteria</taxon>
        <taxon>Pseudomonadati</taxon>
        <taxon>Pseudomonadota</taxon>
        <taxon>Gammaproteobacteria</taxon>
        <taxon>Pseudomonadales</taxon>
        <taxon>Pseudomonadaceae</taxon>
        <taxon>Pseudomonas</taxon>
    </lineage>
</organism>
<feature type="domain" description="SHSP" evidence="4">
    <location>
        <begin position="68"/>
        <end position="182"/>
    </location>
</feature>
<comment type="similarity">
    <text evidence="1 2">Belongs to the small heat shock protein (HSP20) family.</text>
</comment>
<dbReference type="Pfam" id="PF00011">
    <property type="entry name" value="HSP20"/>
    <property type="match status" value="1"/>
</dbReference>
<sequence>MANFEKKMPVQTDDEKTSQQPTATSDPWRPLEKLRQQVDHLFEDFNRGSGLTPFRRGLFDVEPFWSREFIGRSLPAVDITEKDESFEITAELPGMDQENIDIKLSNGNLIIKGEKKEDKEEKRKGYHLSERHYGAFERAFSLPKGVDGDKIEATFSNGVLSISLPKKPEAMKADKKVQIKSG</sequence>
<dbReference type="SUPFAM" id="SSF49764">
    <property type="entry name" value="HSP20-like chaperones"/>
    <property type="match status" value="1"/>
</dbReference>
<dbReference type="Proteomes" id="UP000183114">
    <property type="component" value="Unassembled WGS sequence"/>
</dbReference>
<dbReference type="CDD" id="cd06464">
    <property type="entry name" value="ACD_sHsps-like"/>
    <property type="match status" value="1"/>
</dbReference>
<evidence type="ECO:0000259" key="4">
    <source>
        <dbReference type="PROSITE" id="PS01031"/>
    </source>
</evidence>
<protein>
    <submittedName>
        <fullName evidence="5">Heat shock protein Hsp20</fullName>
    </submittedName>
</protein>